<feature type="transmembrane region" description="Helical" evidence="15">
    <location>
        <begin position="190"/>
        <end position="210"/>
    </location>
</feature>
<evidence type="ECO:0000256" key="13">
    <source>
        <dbReference type="RuleBase" id="RU000688"/>
    </source>
</evidence>
<dbReference type="EMBL" id="JAOPHQ010004912">
    <property type="protein sequence ID" value="KAK0137279.1"/>
    <property type="molecule type" value="Genomic_DNA"/>
</dbReference>
<dbReference type="InterPro" id="IPR017452">
    <property type="entry name" value="GPCR_Rhodpsn_7TM"/>
</dbReference>
<evidence type="ECO:0000256" key="3">
    <source>
        <dbReference type="ARBA" id="ARBA00022692"/>
    </source>
</evidence>
<feature type="transmembrane region" description="Helical" evidence="15">
    <location>
        <begin position="285"/>
        <end position="303"/>
    </location>
</feature>
<name>A0AA47MBM2_MERPO</name>
<evidence type="ECO:0000313" key="17">
    <source>
        <dbReference type="EMBL" id="KAK0137279.1"/>
    </source>
</evidence>
<evidence type="ECO:0000256" key="5">
    <source>
        <dbReference type="ARBA" id="ARBA00023040"/>
    </source>
</evidence>
<evidence type="ECO:0000256" key="4">
    <source>
        <dbReference type="ARBA" id="ARBA00022989"/>
    </source>
</evidence>
<dbReference type="GO" id="GO:0045028">
    <property type="term" value="F:G protein-coupled purinergic nucleotide receptor activity"/>
    <property type="evidence" value="ECO:0007669"/>
    <property type="project" value="TreeGrafter"/>
</dbReference>
<dbReference type="InterPro" id="IPR000276">
    <property type="entry name" value="GPCR_Rhodpsn"/>
</dbReference>
<proteinExistence type="inferred from homology"/>
<evidence type="ECO:0000259" key="16">
    <source>
        <dbReference type="PROSITE" id="PS50262"/>
    </source>
</evidence>
<dbReference type="Pfam" id="PF00001">
    <property type="entry name" value="7tm_1"/>
    <property type="match status" value="1"/>
</dbReference>
<keyword evidence="3 13" id="KW-0812">Transmembrane</keyword>
<keyword evidence="4 15" id="KW-1133">Transmembrane helix</keyword>
<dbReference type="Gene3D" id="1.20.1070.10">
    <property type="entry name" value="Rhodopsin 7-helix transmembrane proteins"/>
    <property type="match status" value="1"/>
</dbReference>
<accession>A0AA47MBM2</accession>
<keyword evidence="8 13" id="KW-0675">Receptor</keyword>
<comment type="caution">
    <text evidence="17">The sequence shown here is derived from an EMBL/GenBank/DDBJ whole genome shotgun (WGS) entry which is preliminary data.</text>
</comment>
<comment type="subcellular location">
    <subcellularLocation>
        <location evidence="1">Cell membrane</location>
        <topology evidence="1">Multi-pass membrane protein</topology>
    </subcellularLocation>
</comment>
<evidence type="ECO:0000256" key="11">
    <source>
        <dbReference type="ARBA" id="ARBA00035691"/>
    </source>
</evidence>
<comment type="function">
    <text evidence="12">G-protein-coupled receptor of lysophosphatidylserine (LysoPS) that plays different roles in immune response. Acts a damage-sensing receptor that triggers tissue repair upon recognition of dying neutrophils. Mechanistically, apoptotic neutrophils release lysophosphatydilserine that are recognized by type 3 innate lymphoid cells (ILC3s) via GPR34, which activates downstream PI3K-AKT and RAS-ERK signaling pathways leading to STAT3 activation and IL-22 production. Plays an important role in microglial function, controlling morphology and phagocytosis.</text>
</comment>
<evidence type="ECO:0000256" key="8">
    <source>
        <dbReference type="ARBA" id="ARBA00023170"/>
    </source>
</evidence>
<evidence type="ECO:0000313" key="18">
    <source>
        <dbReference type="Proteomes" id="UP001174136"/>
    </source>
</evidence>
<evidence type="ECO:0000256" key="1">
    <source>
        <dbReference type="ARBA" id="ARBA00004651"/>
    </source>
</evidence>
<evidence type="ECO:0000256" key="10">
    <source>
        <dbReference type="ARBA" id="ARBA00023224"/>
    </source>
</evidence>
<feature type="transmembrane region" description="Helical" evidence="15">
    <location>
        <begin position="235"/>
        <end position="264"/>
    </location>
</feature>
<feature type="transmembrane region" description="Helical" evidence="15">
    <location>
        <begin position="152"/>
        <end position="169"/>
    </location>
</feature>
<protein>
    <recommendedName>
        <fullName evidence="11">Probable G-protein coupled receptor 34</fullName>
    </recommendedName>
</protein>
<dbReference type="PRINTS" id="PR01157">
    <property type="entry name" value="P2YPURNOCPTR"/>
</dbReference>
<evidence type="ECO:0000256" key="2">
    <source>
        <dbReference type="ARBA" id="ARBA00022475"/>
    </source>
</evidence>
<dbReference type="PANTHER" id="PTHR24233:SF1">
    <property type="entry name" value="G-PROTEIN COUPLED RECEPTOR 34-RELATED"/>
    <property type="match status" value="1"/>
</dbReference>
<keyword evidence="7" id="KW-1015">Disulfide bond</keyword>
<dbReference type="PRINTS" id="PR00237">
    <property type="entry name" value="GPCRRHODOPSN"/>
</dbReference>
<keyword evidence="18" id="KW-1185">Reference proteome</keyword>
<gene>
    <name evidence="17" type="primary">Gpr34_0</name>
    <name evidence="17" type="ORF">N1851_026524</name>
</gene>
<feature type="transmembrane region" description="Helical" evidence="15">
    <location>
        <begin position="66"/>
        <end position="87"/>
    </location>
</feature>
<keyword evidence="5 13" id="KW-0297">G-protein coupled receptor</keyword>
<feature type="transmembrane region" description="Helical" evidence="15">
    <location>
        <begin position="108"/>
        <end position="132"/>
    </location>
</feature>
<dbReference type="AlphaFoldDB" id="A0AA47MBM2"/>
<dbReference type="FunFam" id="1.20.1070.10:FF:000150">
    <property type="entry name" value="probable G-protein coupled receptor 34"/>
    <property type="match status" value="1"/>
</dbReference>
<keyword evidence="10 13" id="KW-0807">Transducer</keyword>
<comment type="similarity">
    <text evidence="13">Belongs to the G-protein coupled receptor 1 family.</text>
</comment>
<dbReference type="Proteomes" id="UP001174136">
    <property type="component" value="Unassembled WGS sequence"/>
</dbReference>
<dbReference type="PANTHER" id="PTHR24233">
    <property type="entry name" value="P2Y PURINOCEPTOR-RELATED G-PROTEIN COUPLED RECEPTOR"/>
    <property type="match status" value="1"/>
</dbReference>
<dbReference type="PROSITE" id="PS50262">
    <property type="entry name" value="G_PROTEIN_RECEP_F1_2"/>
    <property type="match status" value="1"/>
</dbReference>
<keyword evidence="2" id="KW-1003">Cell membrane</keyword>
<dbReference type="GO" id="GO:0005886">
    <property type="term" value="C:plasma membrane"/>
    <property type="evidence" value="ECO:0007669"/>
    <property type="project" value="UniProtKB-SubCell"/>
</dbReference>
<evidence type="ECO:0000256" key="6">
    <source>
        <dbReference type="ARBA" id="ARBA00023136"/>
    </source>
</evidence>
<sequence length="440" mass="47268">MATPTSASPSSFTLTPSQFASAASAASNAPATSSNYTTSHFPGASSVTVAVAVCPYANQDLRLPLALLYSLFFLTGLAGNVLALWAFGSLGTPRGPGGGGRRHRHNSVGVLLINCAVADLVLVVCLPFRVYYHLNGNHWGLGSLACRLVGNLFYMNMYISILLLGLIGLDRCLRLSGKGAALKRGKGGRWTWVGCGVIWALSLAMLAPMVGSREGNEEAGQCFQYKQRRNASGKVYFNAVLVLLFWAIFVVLAVSYGCIAAQLLRVQRDKPELPNAGRYGRTARKSFFVLFLFGVCFGPYHAFRPVYLASQLDPALSCRRAASLDRTNEVMLLLSAFNSCLDPVMYFLLSGSVRKTAARVLGLKRLNFPTEMTSNSSTAEQRRLSKSVILPNTITGVGAGAGGGLVTQRIVMIDAVTTYNARDPSQPSPRPFDSNSPTEV</sequence>
<reference evidence="17" key="1">
    <citation type="journal article" date="2023" name="Front. Mar. Sci.">
        <title>A new Merluccius polli reference genome to investigate the effects of global change in West African waters.</title>
        <authorList>
            <person name="Mateo J.L."/>
            <person name="Blanco-Fernandez C."/>
            <person name="Garcia-Vazquez E."/>
            <person name="Machado-Schiaffino G."/>
        </authorList>
    </citation>
    <scope>NUCLEOTIDE SEQUENCE</scope>
    <source>
        <strain evidence="17">C29</strain>
        <tissue evidence="17">Fin</tissue>
    </source>
</reference>
<organism evidence="17 18">
    <name type="scientific">Merluccius polli</name>
    <name type="common">Benguela hake</name>
    <name type="synonym">Merluccius cadenati</name>
    <dbReference type="NCBI Taxonomy" id="89951"/>
    <lineage>
        <taxon>Eukaryota</taxon>
        <taxon>Metazoa</taxon>
        <taxon>Chordata</taxon>
        <taxon>Craniata</taxon>
        <taxon>Vertebrata</taxon>
        <taxon>Euteleostomi</taxon>
        <taxon>Actinopterygii</taxon>
        <taxon>Neopterygii</taxon>
        <taxon>Teleostei</taxon>
        <taxon>Neoteleostei</taxon>
        <taxon>Acanthomorphata</taxon>
        <taxon>Zeiogadaria</taxon>
        <taxon>Gadariae</taxon>
        <taxon>Gadiformes</taxon>
        <taxon>Gadoidei</taxon>
        <taxon>Merlucciidae</taxon>
        <taxon>Merluccius</taxon>
    </lineage>
</organism>
<evidence type="ECO:0000256" key="15">
    <source>
        <dbReference type="SAM" id="Phobius"/>
    </source>
</evidence>
<evidence type="ECO:0000256" key="14">
    <source>
        <dbReference type="SAM" id="MobiDB-lite"/>
    </source>
</evidence>
<dbReference type="SUPFAM" id="SSF81321">
    <property type="entry name" value="Family A G protein-coupled receptor-like"/>
    <property type="match status" value="1"/>
</dbReference>
<evidence type="ECO:0000256" key="12">
    <source>
        <dbReference type="ARBA" id="ARBA00045234"/>
    </source>
</evidence>
<feature type="region of interest" description="Disordered" evidence="14">
    <location>
        <begin position="420"/>
        <end position="440"/>
    </location>
</feature>
<feature type="domain" description="G-protein coupled receptors family 1 profile" evidence="16">
    <location>
        <begin position="79"/>
        <end position="346"/>
    </location>
</feature>
<evidence type="ECO:0000256" key="7">
    <source>
        <dbReference type="ARBA" id="ARBA00023157"/>
    </source>
</evidence>
<keyword evidence="6 15" id="KW-0472">Membrane</keyword>
<dbReference type="PROSITE" id="PS00237">
    <property type="entry name" value="G_PROTEIN_RECEP_F1_1"/>
    <property type="match status" value="1"/>
</dbReference>
<evidence type="ECO:0000256" key="9">
    <source>
        <dbReference type="ARBA" id="ARBA00023180"/>
    </source>
</evidence>
<keyword evidence="9" id="KW-0325">Glycoprotein</keyword>